<dbReference type="AlphaFoldDB" id="A0A1H1X792"/>
<feature type="compositionally biased region" description="Basic and acidic residues" evidence="1">
    <location>
        <begin position="1"/>
        <end position="11"/>
    </location>
</feature>
<gene>
    <name evidence="2" type="ORF">SAMN04489743_1564</name>
</gene>
<feature type="region of interest" description="Disordered" evidence="1">
    <location>
        <begin position="1"/>
        <end position="22"/>
    </location>
</feature>
<keyword evidence="3" id="KW-1185">Reference proteome</keyword>
<name>A0A1H1X792_9MICC</name>
<evidence type="ECO:0000313" key="3">
    <source>
        <dbReference type="Proteomes" id="UP000198751"/>
    </source>
</evidence>
<evidence type="ECO:0000256" key="1">
    <source>
        <dbReference type="SAM" id="MobiDB-lite"/>
    </source>
</evidence>
<organism evidence="2 3">
    <name type="scientific">Pseudarthrobacter equi</name>
    <dbReference type="NCBI Taxonomy" id="728066"/>
    <lineage>
        <taxon>Bacteria</taxon>
        <taxon>Bacillati</taxon>
        <taxon>Actinomycetota</taxon>
        <taxon>Actinomycetes</taxon>
        <taxon>Micrococcales</taxon>
        <taxon>Micrococcaceae</taxon>
        <taxon>Pseudarthrobacter</taxon>
    </lineage>
</organism>
<accession>A0A1H1X792</accession>
<dbReference type="EMBL" id="LT629779">
    <property type="protein sequence ID" value="SDT05213.1"/>
    <property type="molecule type" value="Genomic_DNA"/>
</dbReference>
<evidence type="ECO:0000313" key="2">
    <source>
        <dbReference type="EMBL" id="SDT05213.1"/>
    </source>
</evidence>
<proteinExistence type="predicted"/>
<protein>
    <submittedName>
        <fullName evidence="2">Uncharacterized protein</fullName>
    </submittedName>
</protein>
<dbReference type="Proteomes" id="UP000198751">
    <property type="component" value="Chromosome I"/>
</dbReference>
<reference evidence="3" key="1">
    <citation type="submission" date="2016-10" db="EMBL/GenBank/DDBJ databases">
        <authorList>
            <person name="Varghese N."/>
            <person name="Submissions S."/>
        </authorList>
    </citation>
    <scope>NUCLEOTIDE SEQUENCE [LARGE SCALE GENOMIC DNA]</scope>
    <source>
        <strain evidence="3">IMMIB L-1606</strain>
    </source>
</reference>
<dbReference type="RefSeq" id="WP_172829934.1">
    <property type="nucleotide sequence ID" value="NZ_CAUQLD010000010.1"/>
</dbReference>
<sequence length="264" mass="28827">MSAWDSRRRPDPAGGASPSDPTAMFRSLCRSSPWKWQSLRFEYWDEPFDAAPAPGASLVRAWLRRPGALRLESPEGLVLHSTTGINDSRDGLYVSSTRKSWLLPPHLVSPVYGAAGLVKRRPEAAYGEPGFGNGRFSAALDPVELAGNSPAPLEFPGSNPVQVEDVRTVDHEGRSALETVVAPTPAYQPWDPAAPLCLAGRSLVRVDLGTGVCVASRSLEHTTEGYGHWLRILGVDEYMLDDLFLAESMNLTDVRRHISWDVPA</sequence>